<gene>
    <name evidence="1" type="ORF">AMELA_G00093400</name>
</gene>
<evidence type="ECO:0000313" key="2">
    <source>
        <dbReference type="Proteomes" id="UP000593565"/>
    </source>
</evidence>
<keyword evidence="2" id="KW-1185">Reference proteome</keyword>
<name>A0A7J6AXA3_AMEME</name>
<dbReference type="EMBL" id="JAAGNN010000007">
    <property type="protein sequence ID" value="KAF4087265.1"/>
    <property type="molecule type" value="Genomic_DNA"/>
</dbReference>
<evidence type="ECO:0000313" key="1">
    <source>
        <dbReference type="EMBL" id="KAF4087265.1"/>
    </source>
</evidence>
<reference evidence="1 2" key="1">
    <citation type="submission" date="2020-02" db="EMBL/GenBank/DDBJ databases">
        <title>A chromosome-scale genome assembly of the black bullhead catfish (Ameiurus melas).</title>
        <authorList>
            <person name="Wen M."/>
            <person name="Zham M."/>
            <person name="Cabau C."/>
            <person name="Klopp C."/>
            <person name="Donnadieu C."/>
            <person name="Roques C."/>
            <person name="Bouchez O."/>
            <person name="Lampietro C."/>
            <person name="Jouanno E."/>
            <person name="Herpin A."/>
            <person name="Louis A."/>
            <person name="Berthelot C."/>
            <person name="Parey E."/>
            <person name="Roest-Crollius H."/>
            <person name="Braasch I."/>
            <person name="Postlethwait J."/>
            <person name="Robinson-Rechavi M."/>
            <person name="Echchiki A."/>
            <person name="Begum T."/>
            <person name="Montfort J."/>
            <person name="Schartl M."/>
            <person name="Bobe J."/>
            <person name="Guiguen Y."/>
        </authorList>
    </citation>
    <scope>NUCLEOTIDE SEQUENCE [LARGE SCALE GENOMIC DNA]</scope>
    <source>
        <strain evidence="1">M_S1</strain>
        <tissue evidence="1">Blood</tissue>
    </source>
</reference>
<protein>
    <submittedName>
        <fullName evidence="1">Uncharacterized protein</fullName>
    </submittedName>
</protein>
<sequence length="58" mass="7037">MALCMRREEGWITPGLYKQLAHNVSDLELTLNSPPSLSWSQRTSFYFYFYFYFLKLYI</sequence>
<proteinExistence type="predicted"/>
<comment type="caution">
    <text evidence="1">The sequence shown here is derived from an EMBL/GenBank/DDBJ whole genome shotgun (WGS) entry which is preliminary data.</text>
</comment>
<dbReference type="AlphaFoldDB" id="A0A7J6AXA3"/>
<organism evidence="1 2">
    <name type="scientific">Ameiurus melas</name>
    <name type="common">Black bullhead</name>
    <name type="synonym">Silurus melas</name>
    <dbReference type="NCBI Taxonomy" id="219545"/>
    <lineage>
        <taxon>Eukaryota</taxon>
        <taxon>Metazoa</taxon>
        <taxon>Chordata</taxon>
        <taxon>Craniata</taxon>
        <taxon>Vertebrata</taxon>
        <taxon>Euteleostomi</taxon>
        <taxon>Actinopterygii</taxon>
        <taxon>Neopterygii</taxon>
        <taxon>Teleostei</taxon>
        <taxon>Ostariophysi</taxon>
        <taxon>Siluriformes</taxon>
        <taxon>Ictaluridae</taxon>
        <taxon>Ameiurus</taxon>
    </lineage>
</organism>
<dbReference type="Proteomes" id="UP000593565">
    <property type="component" value="Unassembled WGS sequence"/>
</dbReference>
<accession>A0A7J6AXA3</accession>